<dbReference type="EMBL" id="CAJJDN010000039">
    <property type="protein sequence ID" value="CAD8079725.1"/>
    <property type="molecule type" value="Genomic_DNA"/>
</dbReference>
<accession>A0A8S1MSL7</accession>
<keyword evidence="2" id="KW-1185">Reference proteome</keyword>
<name>A0A8S1MSL7_9CILI</name>
<evidence type="ECO:0000313" key="2">
    <source>
        <dbReference type="Proteomes" id="UP000692954"/>
    </source>
</evidence>
<comment type="caution">
    <text evidence="1">The sequence shown here is derived from an EMBL/GenBank/DDBJ whole genome shotgun (WGS) entry which is preliminary data.</text>
</comment>
<dbReference type="OrthoDB" id="297397at2759"/>
<gene>
    <name evidence="1" type="ORF">PSON_ATCC_30995.1.T0390257</name>
</gene>
<protein>
    <submittedName>
        <fullName evidence="1">Uncharacterized protein</fullName>
    </submittedName>
</protein>
<reference evidence="1" key="1">
    <citation type="submission" date="2021-01" db="EMBL/GenBank/DDBJ databases">
        <authorList>
            <consortium name="Genoscope - CEA"/>
            <person name="William W."/>
        </authorList>
    </citation>
    <scope>NUCLEOTIDE SEQUENCE</scope>
</reference>
<dbReference type="AlphaFoldDB" id="A0A8S1MSL7"/>
<sequence>MNLNRIPLAPLTPIQVQQLARLPKVLKNQNNYNRLISTQNNMEQSKCLSSSYKIKIYKKIVLELLNSIQNTPFLEFIYGLHVEFKSSLQFHIYPTESLINSLSLHFDIKQLYKIYDNIFKENNTKIKIYINISEIDLILQFLRSIVKQMPHISRIREVLKYQTVRDVLNIKKTEIEDPKLNQIVTMIQYIFNPSLIKINCQIIIKKEQQENLIKDISSTHILRNVQQIVISLFLNYCLQRKLFIPEIIYSLKTANNFNSSLTLDPNFINDIPYSSSYDEFKEKIKFRRFQRIFNLQELIEYEYYLIQEFQISYPMKSLENILLETINLVNQNYYQIIDRLKRIVLSQRIEIMLENLTSQSLSQIGMNILTTISSIQKTVESNDANQFKKIPQIKLKIKKL</sequence>
<dbReference type="Proteomes" id="UP000692954">
    <property type="component" value="Unassembled WGS sequence"/>
</dbReference>
<organism evidence="1 2">
    <name type="scientific">Paramecium sonneborni</name>
    <dbReference type="NCBI Taxonomy" id="65129"/>
    <lineage>
        <taxon>Eukaryota</taxon>
        <taxon>Sar</taxon>
        <taxon>Alveolata</taxon>
        <taxon>Ciliophora</taxon>
        <taxon>Intramacronucleata</taxon>
        <taxon>Oligohymenophorea</taxon>
        <taxon>Peniculida</taxon>
        <taxon>Parameciidae</taxon>
        <taxon>Paramecium</taxon>
    </lineage>
</organism>
<evidence type="ECO:0000313" key="1">
    <source>
        <dbReference type="EMBL" id="CAD8079725.1"/>
    </source>
</evidence>
<proteinExistence type="predicted"/>